<proteinExistence type="predicted"/>
<keyword evidence="13" id="KW-1185">Reference proteome</keyword>
<keyword evidence="5" id="KW-0418">Kinase</keyword>
<dbReference type="PROSITE" id="PS00108">
    <property type="entry name" value="PROTEIN_KINASE_ST"/>
    <property type="match status" value="1"/>
</dbReference>
<evidence type="ECO:0000256" key="3">
    <source>
        <dbReference type="ARBA" id="ARBA00022679"/>
    </source>
</evidence>
<evidence type="ECO:0000256" key="7">
    <source>
        <dbReference type="ARBA" id="ARBA00047899"/>
    </source>
</evidence>
<dbReference type="GO" id="GO:0050684">
    <property type="term" value="P:regulation of mRNA processing"/>
    <property type="evidence" value="ECO:0007669"/>
    <property type="project" value="TreeGrafter"/>
</dbReference>
<dbReference type="EC" id="2.7.11.1" evidence="1"/>
<sequence length="679" mass="79937">MKQKNKKPISDLLKQKRIAEQQSQLPQQPPSPPSRSSSSCSSKTSDNPYESSSDAEDYEDYKKDGYHPVSIGDKFHNGRFQVIQKLGWGHFSTVWLAHDKQSETHVALKIQKSKQSYQESAIDELELLKDLQNHLKDEKWIQYQEQLSQIPKLDYTTLKWYDPNIKNTEQDIEIKVKLNETYCVEMVDNFIHYGMHGKHYCTVFEVLGPSLLDLIIHFDDYDKRMGMWLVKQITRELLIGLVYMHEVCNIIHTDLKPENIMLQLKPSNFGEFVEQMKMVKKKPISMKFLEKLKKSMKTTNKKQEKRKKQKQKKLQQQQEKDQQIQQQQEKDQQQQQQQQYQQQQIELPKQQLENINQEISTSNITIQESVLDDQKKQQEIVQVNVEQSQINNQVDQTVTVTDEDTQQIQNIEKSQSLIEQSAICDKNDQEQQQKEETHHIHKHRNLQKEKEKAMKDKKKSHSGEEENSSDEDDQDWKSEDQSEESESESNEIDEETLYTLKWKEHIKIKLDRDLSIKIVDFGNACWTHKHFTDNIQTREYRAPEAILGIEYDTSTDIWSTACIVFELLTNDYLFKPRKGKGFKKSEDHLAQMMEVLGKMNKKWALSGSNSREFFNKTGQLINIKDLHPTSISKILMTDYGFSYSDANQIEDFLVPMLAFEPKKRITARQALQHPWLWSK</sequence>
<dbReference type="PROSITE" id="PS50011">
    <property type="entry name" value="PROTEIN_KINASE_DOM"/>
    <property type="match status" value="1"/>
</dbReference>
<evidence type="ECO:0000313" key="13">
    <source>
        <dbReference type="Proteomes" id="UP000689195"/>
    </source>
</evidence>
<feature type="region of interest" description="Disordered" evidence="10">
    <location>
        <begin position="295"/>
        <end position="330"/>
    </location>
</feature>
<dbReference type="PANTHER" id="PTHR47634:SF9">
    <property type="entry name" value="PROTEIN KINASE DOMAIN-CONTAINING PROTEIN-RELATED"/>
    <property type="match status" value="1"/>
</dbReference>
<evidence type="ECO:0000256" key="2">
    <source>
        <dbReference type="ARBA" id="ARBA00022527"/>
    </source>
</evidence>
<evidence type="ECO:0000256" key="9">
    <source>
        <dbReference type="PROSITE-ProRule" id="PRU10141"/>
    </source>
</evidence>
<feature type="compositionally biased region" description="Basic residues" evidence="10">
    <location>
        <begin position="295"/>
        <end position="313"/>
    </location>
</feature>
<dbReference type="SMART" id="SM00220">
    <property type="entry name" value="S_TKc"/>
    <property type="match status" value="1"/>
</dbReference>
<feature type="compositionally biased region" description="Basic and acidic residues" evidence="10">
    <location>
        <begin position="426"/>
        <end position="438"/>
    </location>
</feature>
<evidence type="ECO:0000256" key="10">
    <source>
        <dbReference type="SAM" id="MobiDB-lite"/>
    </source>
</evidence>
<feature type="region of interest" description="Disordered" evidence="10">
    <location>
        <begin position="426"/>
        <end position="493"/>
    </location>
</feature>
<dbReference type="OrthoDB" id="2649at2759"/>
<evidence type="ECO:0000256" key="5">
    <source>
        <dbReference type="ARBA" id="ARBA00022777"/>
    </source>
</evidence>
<comment type="caution">
    <text evidence="12">The sequence shown here is derived from an EMBL/GenBank/DDBJ whole genome shotgun (WGS) entry which is preliminary data.</text>
</comment>
<reference evidence="12" key="1">
    <citation type="submission" date="2021-01" db="EMBL/GenBank/DDBJ databases">
        <authorList>
            <consortium name="Genoscope - CEA"/>
            <person name="William W."/>
        </authorList>
    </citation>
    <scope>NUCLEOTIDE SEQUENCE</scope>
</reference>
<feature type="domain" description="Protein kinase" evidence="11">
    <location>
        <begin position="80"/>
        <end position="676"/>
    </location>
</feature>
<evidence type="ECO:0000313" key="12">
    <source>
        <dbReference type="EMBL" id="CAD8194694.1"/>
    </source>
</evidence>
<dbReference type="PANTHER" id="PTHR47634">
    <property type="entry name" value="PROTEIN KINASE DOMAIN-CONTAINING PROTEIN-RELATED"/>
    <property type="match status" value="1"/>
</dbReference>
<dbReference type="InterPro" id="IPR017441">
    <property type="entry name" value="Protein_kinase_ATP_BS"/>
</dbReference>
<organism evidence="12 13">
    <name type="scientific">Paramecium pentaurelia</name>
    <dbReference type="NCBI Taxonomy" id="43138"/>
    <lineage>
        <taxon>Eukaryota</taxon>
        <taxon>Sar</taxon>
        <taxon>Alveolata</taxon>
        <taxon>Ciliophora</taxon>
        <taxon>Intramacronucleata</taxon>
        <taxon>Oligohymenophorea</taxon>
        <taxon>Peniculida</taxon>
        <taxon>Parameciidae</taxon>
        <taxon>Paramecium</taxon>
    </lineage>
</organism>
<keyword evidence="2" id="KW-0723">Serine/threonine-protein kinase</keyword>
<gene>
    <name evidence="12" type="ORF">PPENT_87.1.T1070115</name>
</gene>
<dbReference type="AlphaFoldDB" id="A0A8S1WXC3"/>
<protein>
    <recommendedName>
        <fullName evidence="1">non-specific serine/threonine protein kinase</fullName>
        <ecNumber evidence="1">2.7.11.1</ecNumber>
    </recommendedName>
</protein>
<feature type="compositionally biased region" description="Polar residues" evidence="10">
    <location>
        <begin position="43"/>
        <end position="52"/>
    </location>
</feature>
<name>A0A8S1WXC3_9CILI</name>
<evidence type="ECO:0000256" key="1">
    <source>
        <dbReference type="ARBA" id="ARBA00012513"/>
    </source>
</evidence>
<dbReference type="FunFam" id="1.10.510.10:FF:000275">
    <property type="entry name" value="SRSF protein kinase 2 isoform X3"/>
    <property type="match status" value="1"/>
</dbReference>
<dbReference type="Proteomes" id="UP000689195">
    <property type="component" value="Unassembled WGS sequence"/>
</dbReference>
<dbReference type="GO" id="GO:0005524">
    <property type="term" value="F:ATP binding"/>
    <property type="evidence" value="ECO:0007669"/>
    <property type="project" value="UniProtKB-UniRule"/>
</dbReference>
<keyword evidence="4 9" id="KW-0547">Nucleotide-binding</keyword>
<dbReference type="Pfam" id="PF00069">
    <property type="entry name" value="Pkinase"/>
    <property type="match status" value="2"/>
</dbReference>
<dbReference type="InterPro" id="IPR008271">
    <property type="entry name" value="Ser/Thr_kinase_AS"/>
</dbReference>
<keyword evidence="6 9" id="KW-0067">ATP-binding</keyword>
<dbReference type="GO" id="GO:0004674">
    <property type="term" value="F:protein serine/threonine kinase activity"/>
    <property type="evidence" value="ECO:0007669"/>
    <property type="project" value="UniProtKB-KW"/>
</dbReference>
<feature type="compositionally biased region" description="Basic and acidic residues" evidence="10">
    <location>
        <begin position="318"/>
        <end position="330"/>
    </location>
</feature>
<dbReference type="InterPro" id="IPR000719">
    <property type="entry name" value="Prot_kinase_dom"/>
</dbReference>
<evidence type="ECO:0000256" key="6">
    <source>
        <dbReference type="ARBA" id="ARBA00022840"/>
    </source>
</evidence>
<feature type="binding site" evidence="9">
    <location>
        <position position="109"/>
    </location>
    <ligand>
        <name>ATP</name>
        <dbReference type="ChEBI" id="CHEBI:30616"/>
    </ligand>
</feature>
<comment type="catalytic activity">
    <reaction evidence="8">
        <text>L-seryl-[protein] + ATP = O-phospho-L-seryl-[protein] + ADP + H(+)</text>
        <dbReference type="Rhea" id="RHEA:17989"/>
        <dbReference type="Rhea" id="RHEA-COMP:9863"/>
        <dbReference type="Rhea" id="RHEA-COMP:11604"/>
        <dbReference type="ChEBI" id="CHEBI:15378"/>
        <dbReference type="ChEBI" id="CHEBI:29999"/>
        <dbReference type="ChEBI" id="CHEBI:30616"/>
        <dbReference type="ChEBI" id="CHEBI:83421"/>
        <dbReference type="ChEBI" id="CHEBI:456216"/>
        <dbReference type="EC" id="2.7.11.1"/>
    </reaction>
</comment>
<accession>A0A8S1WXC3</accession>
<evidence type="ECO:0000259" key="11">
    <source>
        <dbReference type="PROSITE" id="PS50011"/>
    </source>
</evidence>
<dbReference type="EMBL" id="CAJJDO010000107">
    <property type="protein sequence ID" value="CAD8194694.1"/>
    <property type="molecule type" value="Genomic_DNA"/>
</dbReference>
<evidence type="ECO:0000256" key="8">
    <source>
        <dbReference type="ARBA" id="ARBA00048679"/>
    </source>
</evidence>
<comment type="catalytic activity">
    <reaction evidence="7">
        <text>L-threonyl-[protein] + ATP = O-phospho-L-threonyl-[protein] + ADP + H(+)</text>
        <dbReference type="Rhea" id="RHEA:46608"/>
        <dbReference type="Rhea" id="RHEA-COMP:11060"/>
        <dbReference type="Rhea" id="RHEA-COMP:11605"/>
        <dbReference type="ChEBI" id="CHEBI:15378"/>
        <dbReference type="ChEBI" id="CHEBI:30013"/>
        <dbReference type="ChEBI" id="CHEBI:30616"/>
        <dbReference type="ChEBI" id="CHEBI:61977"/>
        <dbReference type="ChEBI" id="CHEBI:456216"/>
        <dbReference type="EC" id="2.7.11.1"/>
    </reaction>
</comment>
<dbReference type="GO" id="GO:0000245">
    <property type="term" value="P:spliceosomal complex assembly"/>
    <property type="evidence" value="ECO:0007669"/>
    <property type="project" value="TreeGrafter"/>
</dbReference>
<keyword evidence="3" id="KW-0808">Transferase</keyword>
<feature type="compositionally biased region" description="Acidic residues" evidence="10">
    <location>
        <begin position="465"/>
        <end position="474"/>
    </location>
</feature>
<evidence type="ECO:0000256" key="4">
    <source>
        <dbReference type="ARBA" id="ARBA00022741"/>
    </source>
</evidence>
<dbReference type="PROSITE" id="PS00107">
    <property type="entry name" value="PROTEIN_KINASE_ATP"/>
    <property type="match status" value="1"/>
</dbReference>
<feature type="compositionally biased region" description="Acidic residues" evidence="10">
    <location>
        <begin position="481"/>
        <end position="493"/>
    </location>
</feature>
<feature type="region of interest" description="Disordered" evidence="10">
    <location>
        <begin position="1"/>
        <end position="61"/>
    </location>
</feature>
<dbReference type="InterPro" id="IPR051334">
    <property type="entry name" value="SRPK"/>
</dbReference>